<keyword evidence="4" id="KW-1185">Reference proteome</keyword>
<dbReference type="InterPro" id="IPR011990">
    <property type="entry name" value="TPR-like_helical_dom_sf"/>
</dbReference>
<evidence type="ECO:0000259" key="2">
    <source>
        <dbReference type="PROSITE" id="PS50043"/>
    </source>
</evidence>
<dbReference type="Pfam" id="PF13401">
    <property type="entry name" value="AAA_22"/>
    <property type="match status" value="1"/>
</dbReference>
<dbReference type="PROSITE" id="PS00622">
    <property type="entry name" value="HTH_LUXR_1"/>
    <property type="match status" value="1"/>
</dbReference>
<accession>A0ABW2JCC8</accession>
<dbReference type="Pfam" id="PF00196">
    <property type="entry name" value="GerE"/>
    <property type="match status" value="1"/>
</dbReference>
<dbReference type="GO" id="GO:0005524">
    <property type="term" value="F:ATP binding"/>
    <property type="evidence" value="ECO:0007669"/>
    <property type="project" value="UniProtKB-KW"/>
</dbReference>
<dbReference type="Gene3D" id="1.25.40.10">
    <property type="entry name" value="Tetratricopeptide repeat domain"/>
    <property type="match status" value="1"/>
</dbReference>
<dbReference type="SUPFAM" id="SSF52540">
    <property type="entry name" value="P-loop containing nucleoside triphosphate hydrolases"/>
    <property type="match status" value="1"/>
</dbReference>
<evidence type="ECO:0000256" key="1">
    <source>
        <dbReference type="SAM" id="MobiDB-lite"/>
    </source>
</evidence>
<comment type="caution">
    <text evidence="3">The sequence shown here is derived from an EMBL/GenBank/DDBJ whole genome shotgun (WGS) entry which is preliminary data.</text>
</comment>
<protein>
    <submittedName>
        <fullName evidence="3">ATP-binding protein</fullName>
    </submittedName>
</protein>
<gene>
    <name evidence="3" type="ORF">ACFQVC_05410</name>
</gene>
<dbReference type="Gene3D" id="3.40.50.300">
    <property type="entry name" value="P-loop containing nucleotide triphosphate hydrolases"/>
    <property type="match status" value="1"/>
</dbReference>
<dbReference type="PROSITE" id="PS50043">
    <property type="entry name" value="HTH_LUXR_2"/>
    <property type="match status" value="1"/>
</dbReference>
<dbReference type="SMART" id="SM00421">
    <property type="entry name" value="HTH_LUXR"/>
    <property type="match status" value="1"/>
</dbReference>
<reference evidence="4" key="1">
    <citation type="journal article" date="2019" name="Int. J. Syst. Evol. Microbiol.">
        <title>The Global Catalogue of Microorganisms (GCM) 10K type strain sequencing project: providing services to taxonomists for standard genome sequencing and annotation.</title>
        <authorList>
            <consortium name="The Broad Institute Genomics Platform"/>
            <consortium name="The Broad Institute Genome Sequencing Center for Infectious Disease"/>
            <person name="Wu L."/>
            <person name="Ma J."/>
        </authorList>
    </citation>
    <scope>NUCLEOTIDE SEQUENCE [LARGE SCALE GENOMIC DNA]</scope>
    <source>
        <strain evidence="4">SYNS20</strain>
    </source>
</reference>
<feature type="region of interest" description="Disordered" evidence="1">
    <location>
        <begin position="687"/>
        <end position="708"/>
    </location>
</feature>
<dbReference type="InterPro" id="IPR049945">
    <property type="entry name" value="AAA_22"/>
</dbReference>
<organism evidence="3 4">
    <name type="scientific">Streptomyces monticola</name>
    <dbReference type="NCBI Taxonomy" id="2666263"/>
    <lineage>
        <taxon>Bacteria</taxon>
        <taxon>Bacillati</taxon>
        <taxon>Actinomycetota</taxon>
        <taxon>Actinomycetes</taxon>
        <taxon>Kitasatosporales</taxon>
        <taxon>Streptomycetaceae</taxon>
        <taxon>Streptomyces</taxon>
    </lineage>
</organism>
<evidence type="ECO:0000313" key="4">
    <source>
        <dbReference type="Proteomes" id="UP001596523"/>
    </source>
</evidence>
<dbReference type="SUPFAM" id="SSF48452">
    <property type="entry name" value="TPR-like"/>
    <property type="match status" value="1"/>
</dbReference>
<dbReference type="InterPro" id="IPR000792">
    <property type="entry name" value="Tscrpt_reg_LuxR_C"/>
</dbReference>
<keyword evidence="3" id="KW-0547">Nucleotide-binding</keyword>
<dbReference type="InterPro" id="IPR016032">
    <property type="entry name" value="Sig_transdc_resp-reg_C-effctor"/>
</dbReference>
<name>A0ABW2JCC8_9ACTN</name>
<dbReference type="PRINTS" id="PR00364">
    <property type="entry name" value="DISEASERSIST"/>
</dbReference>
<evidence type="ECO:0000313" key="3">
    <source>
        <dbReference type="EMBL" id="MFC7303654.1"/>
    </source>
</evidence>
<dbReference type="EMBL" id="JBHTCF010000001">
    <property type="protein sequence ID" value="MFC7303654.1"/>
    <property type="molecule type" value="Genomic_DNA"/>
</dbReference>
<dbReference type="InterPro" id="IPR027417">
    <property type="entry name" value="P-loop_NTPase"/>
</dbReference>
<dbReference type="PANTHER" id="PTHR47691">
    <property type="entry name" value="REGULATOR-RELATED"/>
    <property type="match status" value="1"/>
</dbReference>
<proteinExistence type="predicted"/>
<feature type="domain" description="HTH luxR-type" evidence="2">
    <location>
        <begin position="699"/>
        <end position="764"/>
    </location>
</feature>
<dbReference type="Proteomes" id="UP001596523">
    <property type="component" value="Unassembled WGS sequence"/>
</dbReference>
<dbReference type="PRINTS" id="PR00038">
    <property type="entry name" value="HTHLUXR"/>
</dbReference>
<dbReference type="PANTHER" id="PTHR47691:SF3">
    <property type="entry name" value="HTH-TYPE TRANSCRIPTIONAL REGULATOR RV0890C-RELATED"/>
    <property type="match status" value="1"/>
</dbReference>
<dbReference type="Gene3D" id="1.10.10.10">
    <property type="entry name" value="Winged helix-like DNA-binding domain superfamily/Winged helix DNA-binding domain"/>
    <property type="match status" value="1"/>
</dbReference>
<dbReference type="SUPFAM" id="SSF46894">
    <property type="entry name" value="C-terminal effector domain of the bipartite response regulators"/>
    <property type="match status" value="1"/>
</dbReference>
<sequence>MTFGLIRRRPGELPVEVTGFVGRTEDVARLDTTLRNARMVTVTGPGGVGKTRIALRTAARITDRYEHGVCLVELSGLRDPELLPHTVAAALGLPEDGARFPLDAVLDHLRTRRALLILDTCEHLVDACAMLADIVLRETPGISVLATSRQPLDVAGEHTCPVAPLPVQECGGEAVELFAQRAAAVVPGFTVDDSNRADVVRLCRRLDGMPLAIELATVRLRAVPLSQLLDRIEDRFRLLTGGRRTALPRHQTLRTAIEWSHDLCTAQEQLLWARLSVFASSFDLEAAEEVCAGGGLPVEEVLPALVGLVDKSVVLRVDEHGGRYRMLDTLREFGAEHLCASGEEAALREHHCARYLSLAESFDRNFLADDQIQRYRALRREHDDLRLAVEYALAVPGKETQAAALTGALWGYWHISGLHTEGRYWYAKITDRFPGDVRQRAWALAMSSYLGAFQGDPAALDQAQECVRIADKIGDPVTAGRGRVYLNLSLTFTGRHAEAAQAAAEAQQILLSVGDTVGLVTLETQIGYMNHLMGELGSALEVCERGLARLGPDSTEGWVRGYLHYVIGVTHYRRGEHGKSAESGITALRIKHELGDGVGMGYCLELLAWLAVHDGRYEEAVRLLGAADPIWKRAGARLGGTALMEDSHLEAARKAREALGDEPFERLRALGAAQPLSEVVAHATGQVPAPVPEPRGAEPAPRRGSLTRREHEVALLAAEGLSNREIGERLVISKRTVDAHLERILAKLGISARGDIAGVLGAGQG</sequence>
<dbReference type="CDD" id="cd06170">
    <property type="entry name" value="LuxR_C_like"/>
    <property type="match status" value="1"/>
</dbReference>
<dbReference type="InterPro" id="IPR036388">
    <property type="entry name" value="WH-like_DNA-bd_sf"/>
</dbReference>
<dbReference type="RefSeq" id="WP_381826944.1">
    <property type="nucleotide sequence ID" value="NZ_JBHTCF010000001.1"/>
</dbReference>
<keyword evidence="3" id="KW-0067">ATP-binding</keyword>